<dbReference type="AlphaFoldDB" id="A0A2N7WM94"/>
<keyword evidence="3" id="KW-1185">Reference proteome</keyword>
<organism evidence="2 3">
    <name type="scientific">Trinickia symbiotica</name>
    <dbReference type="NCBI Taxonomy" id="863227"/>
    <lineage>
        <taxon>Bacteria</taxon>
        <taxon>Pseudomonadati</taxon>
        <taxon>Pseudomonadota</taxon>
        <taxon>Betaproteobacteria</taxon>
        <taxon>Burkholderiales</taxon>
        <taxon>Burkholderiaceae</taxon>
        <taxon>Trinickia</taxon>
    </lineage>
</organism>
<name>A0A2N7WM94_9BURK</name>
<dbReference type="EMBL" id="PNYC01000031">
    <property type="protein sequence ID" value="PMS30451.1"/>
    <property type="molecule type" value="Genomic_DNA"/>
</dbReference>
<dbReference type="STRING" id="863227.GCA_000373005_04117"/>
<dbReference type="SUPFAM" id="SSF54909">
    <property type="entry name" value="Dimeric alpha+beta barrel"/>
    <property type="match status" value="1"/>
</dbReference>
<dbReference type="InterPro" id="IPR007138">
    <property type="entry name" value="ABM_dom"/>
</dbReference>
<accession>A0A2N7WM94</accession>
<dbReference type="InterPro" id="IPR011008">
    <property type="entry name" value="Dimeric_a/b-barrel"/>
</dbReference>
<dbReference type="OrthoDB" id="9156023at2"/>
<protein>
    <recommendedName>
        <fullName evidence="1">ABM domain-containing protein</fullName>
    </recommendedName>
</protein>
<feature type="domain" description="ABM" evidence="1">
    <location>
        <begin position="14"/>
        <end position="85"/>
    </location>
</feature>
<gene>
    <name evidence="2" type="ORF">C0Z20_29905</name>
</gene>
<comment type="caution">
    <text evidence="2">The sequence shown here is derived from an EMBL/GenBank/DDBJ whole genome shotgun (WGS) entry which is preliminary data.</text>
</comment>
<dbReference type="Proteomes" id="UP000235777">
    <property type="component" value="Unassembled WGS sequence"/>
</dbReference>
<sequence length="132" mass="15331">MSSKWVRDANCFVSRFTVDPDRRAEFLAALDELAGNAANWYDEGCNFAFHGWGRNPNEWVAIASWKSEDYVNKMRQTAWYKDTQQRMLECSSHPMIMEQFSGMNVDRSVFTRYPAGSSQVHMKTKTLDVIFL</sequence>
<evidence type="ECO:0000259" key="1">
    <source>
        <dbReference type="Pfam" id="PF03992"/>
    </source>
</evidence>
<evidence type="ECO:0000313" key="3">
    <source>
        <dbReference type="Proteomes" id="UP000235777"/>
    </source>
</evidence>
<dbReference type="Gene3D" id="3.30.70.100">
    <property type="match status" value="1"/>
</dbReference>
<proteinExistence type="predicted"/>
<dbReference type="RefSeq" id="WP_083925747.1">
    <property type="nucleotide sequence ID" value="NZ_KB890190.1"/>
</dbReference>
<reference evidence="2 3" key="1">
    <citation type="submission" date="2018-01" db="EMBL/GenBank/DDBJ databases">
        <title>Whole genome analyses suggest that Burkholderia sensu lato contains two further novel genera in the rhizoxinica-symbiotica group Mycetohabitans gen. nov., and Trinickia gen. nov.: implications for the evolution of diazotrophy and nodulation in the Burkholderiaceae.</title>
        <authorList>
            <person name="Estrada-de los Santos P."/>
            <person name="Palmer M."/>
            <person name="Chavez-Ramirez B."/>
            <person name="Beukes C."/>
            <person name="Steenkamp E.T."/>
            <person name="Hirsch A.M."/>
            <person name="Manyaka P."/>
            <person name="Maluk M."/>
            <person name="Lafos M."/>
            <person name="Crook M."/>
            <person name="Gross E."/>
            <person name="Simon M.F."/>
            <person name="Bueno dos Reis Junior F."/>
            <person name="Poole P.S."/>
            <person name="Venter S.N."/>
            <person name="James E.K."/>
        </authorList>
    </citation>
    <scope>NUCLEOTIDE SEQUENCE [LARGE SCALE GENOMIC DNA]</scope>
    <source>
        <strain evidence="2 3">JPY 581</strain>
    </source>
</reference>
<dbReference type="Pfam" id="PF03992">
    <property type="entry name" value="ABM"/>
    <property type="match status" value="1"/>
</dbReference>
<evidence type="ECO:0000313" key="2">
    <source>
        <dbReference type="EMBL" id="PMS30451.1"/>
    </source>
</evidence>